<feature type="transmembrane region" description="Helical" evidence="6">
    <location>
        <begin position="6"/>
        <end position="27"/>
    </location>
</feature>
<feature type="transmembrane region" description="Helical" evidence="6">
    <location>
        <begin position="275"/>
        <end position="292"/>
    </location>
</feature>
<dbReference type="InterPro" id="IPR001851">
    <property type="entry name" value="ABC_transp_permease"/>
</dbReference>
<comment type="caution">
    <text evidence="7">The sequence shown here is derived from an EMBL/GenBank/DDBJ whole genome shotgun (WGS) entry which is preliminary data.</text>
</comment>
<keyword evidence="4 6" id="KW-1133">Transmembrane helix</keyword>
<feature type="transmembrane region" description="Helical" evidence="6">
    <location>
        <begin position="137"/>
        <end position="158"/>
    </location>
</feature>
<keyword evidence="5 6" id="KW-0472">Membrane</keyword>
<feature type="transmembrane region" description="Helical" evidence="6">
    <location>
        <begin position="242"/>
        <end position="263"/>
    </location>
</feature>
<evidence type="ECO:0000256" key="2">
    <source>
        <dbReference type="ARBA" id="ARBA00022475"/>
    </source>
</evidence>
<feature type="transmembrane region" description="Helical" evidence="6">
    <location>
        <begin position="62"/>
        <end position="81"/>
    </location>
</feature>
<evidence type="ECO:0000256" key="1">
    <source>
        <dbReference type="ARBA" id="ARBA00004651"/>
    </source>
</evidence>
<evidence type="ECO:0000313" key="8">
    <source>
        <dbReference type="Proteomes" id="UP000279422"/>
    </source>
</evidence>
<evidence type="ECO:0000256" key="3">
    <source>
        <dbReference type="ARBA" id="ARBA00022692"/>
    </source>
</evidence>
<keyword evidence="3 6" id="KW-0812">Transmembrane</keyword>
<feature type="transmembrane region" description="Helical" evidence="6">
    <location>
        <begin position="88"/>
        <end position="107"/>
    </location>
</feature>
<reference evidence="7 8" key="1">
    <citation type="submission" date="2018-06" db="EMBL/GenBank/DDBJ databases">
        <title>Extensive metabolic versatility and redundancy in microbially diverse, dynamic hydrothermal sediments.</title>
        <authorList>
            <person name="Dombrowski N."/>
            <person name="Teske A."/>
            <person name="Baker B.J."/>
        </authorList>
    </citation>
    <scope>NUCLEOTIDE SEQUENCE [LARGE SCALE GENOMIC DNA]</scope>
    <source>
        <strain evidence="7">B47_G16</strain>
    </source>
</reference>
<comment type="subcellular location">
    <subcellularLocation>
        <location evidence="1">Cell membrane</location>
        <topology evidence="1">Multi-pass membrane protein</topology>
    </subcellularLocation>
</comment>
<dbReference type="PANTHER" id="PTHR32196:SF69">
    <property type="entry name" value="BRANCHED-CHAIN AMINO ACID TRANSPORT SYSTEM, PERMEASE PROTEIN"/>
    <property type="match status" value="1"/>
</dbReference>
<feature type="transmembrane region" description="Helical" evidence="6">
    <location>
        <begin position="39"/>
        <end position="56"/>
    </location>
</feature>
<organism evidence="7 8">
    <name type="scientific">Aerophobetes bacterium</name>
    <dbReference type="NCBI Taxonomy" id="2030807"/>
    <lineage>
        <taxon>Bacteria</taxon>
        <taxon>Candidatus Aerophobota</taxon>
    </lineage>
</organism>
<keyword evidence="2" id="KW-1003">Cell membrane</keyword>
<dbReference type="Proteomes" id="UP000279422">
    <property type="component" value="Unassembled WGS sequence"/>
</dbReference>
<name>A0A497E432_UNCAE</name>
<dbReference type="GO" id="GO:0022857">
    <property type="term" value="F:transmembrane transporter activity"/>
    <property type="evidence" value="ECO:0007669"/>
    <property type="project" value="InterPro"/>
</dbReference>
<gene>
    <name evidence="7" type="ORF">DRJ00_04775</name>
</gene>
<evidence type="ECO:0000313" key="7">
    <source>
        <dbReference type="EMBL" id="RLE09212.1"/>
    </source>
</evidence>
<feature type="transmembrane region" description="Helical" evidence="6">
    <location>
        <begin position="214"/>
        <end position="235"/>
    </location>
</feature>
<protein>
    <submittedName>
        <fullName evidence="7">ABC transporter permease</fullName>
    </submittedName>
</protein>
<dbReference type="Pfam" id="PF02653">
    <property type="entry name" value="BPD_transp_2"/>
    <property type="match status" value="1"/>
</dbReference>
<sequence length="302" mass="32702">MLLSFVLHSLEEGFLFAILALGVYITFRVLNFPDLTVDGSYPLGAAVAAVLIVRGMNPFSALLFSALAGGLAGLLTAFLHTKLKITPLLAGILTMIALYSINLRIMGRPNISLSEYLGHRTVITILREVNLPIRSEYFIPLIFFVIVMVLKELVDLFLHTEIGLTIRATGDNEQMIRAEGVNTDTAKLIGLSLSNALVALSGGLFAQYQGFADVGMGIGMIIAGLASVIVGQSLVRGRTVELMTLGAIVGAIVYRLAIAMALKWGYNFGFRPTDLKLLTALLVITILSFPYLRAKVKRLEES</sequence>
<evidence type="ECO:0000256" key="5">
    <source>
        <dbReference type="ARBA" id="ARBA00023136"/>
    </source>
</evidence>
<accession>A0A497E432</accession>
<evidence type="ECO:0000256" key="4">
    <source>
        <dbReference type="ARBA" id="ARBA00022989"/>
    </source>
</evidence>
<dbReference type="AlphaFoldDB" id="A0A497E432"/>
<dbReference type="PANTHER" id="PTHR32196">
    <property type="entry name" value="ABC TRANSPORTER PERMEASE PROTEIN YPHD-RELATED-RELATED"/>
    <property type="match status" value="1"/>
</dbReference>
<dbReference type="EMBL" id="QMPZ01000056">
    <property type="protein sequence ID" value="RLE09212.1"/>
    <property type="molecule type" value="Genomic_DNA"/>
</dbReference>
<evidence type="ECO:0000256" key="6">
    <source>
        <dbReference type="SAM" id="Phobius"/>
    </source>
</evidence>
<proteinExistence type="predicted"/>
<dbReference type="CDD" id="cd06574">
    <property type="entry name" value="TM_PBP1_branched-chain-AA_like"/>
    <property type="match status" value="1"/>
</dbReference>
<dbReference type="GO" id="GO:0005886">
    <property type="term" value="C:plasma membrane"/>
    <property type="evidence" value="ECO:0007669"/>
    <property type="project" value="UniProtKB-SubCell"/>
</dbReference>